<reference evidence="1 2" key="1">
    <citation type="journal article" date="2022" name="Plant J.">
        <title>Chromosome-level genome of Camellia lanceoleosa provides a valuable resource for understanding genome evolution and self-incompatibility.</title>
        <authorList>
            <person name="Gong W."/>
            <person name="Xiao S."/>
            <person name="Wang L."/>
            <person name="Liao Z."/>
            <person name="Chang Y."/>
            <person name="Mo W."/>
            <person name="Hu G."/>
            <person name="Li W."/>
            <person name="Zhao G."/>
            <person name="Zhu H."/>
            <person name="Hu X."/>
            <person name="Ji K."/>
            <person name="Xiang X."/>
            <person name="Song Q."/>
            <person name="Yuan D."/>
            <person name="Jin S."/>
            <person name="Zhang L."/>
        </authorList>
    </citation>
    <scope>NUCLEOTIDE SEQUENCE [LARGE SCALE GENOMIC DNA]</scope>
    <source>
        <strain evidence="1">SQ_2022a</strain>
    </source>
</reference>
<proteinExistence type="predicted"/>
<protein>
    <submittedName>
        <fullName evidence="1">AUGMIN subunit 3</fullName>
    </submittedName>
</protein>
<organism evidence="1 2">
    <name type="scientific">Camellia lanceoleosa</name>
    <dbReference type="NCBI Taxonomy" id="1840588"/>
    <lineage>
        <taxon>Eukaryota</taxon>
        <taxon>Viridiplantae</taxon>
        <taxon>Streptophyta</taxon>
        <taxon>Embryophyta</taxon>
        <taxon>Tracheophyta</taxon>
        <taxon>Spermatophyta</taxon>
        <taxon>Magnoliopsida</taxon>
        <taxon>eudicotyledons</taxon>
        <taxon>Gunneridae</taxon>
        <taxon>Pentapetalae</taxon>
        <taxon>asterids</taxon>
        <taxon>Ericales</taxon>
        <taxon>Theaceae</taxon>
        <taxon>Camellia</taxon>
    </lineage>
</organism>
<accession>A0ACC0IXF3</accession>
<evidence type="ECO:0000313" key="1">
    <source>
        <dbReference type="EMBL" id="KAI8029385.1"/>
    </source>
</evidence>
<name>A0ACC0IXF3_9ERIC</name>
<keyword evidence="2" id="KW-1185">Reference proteome</keyword>
<sequence>MKPRSKPGSAKSAAKRTATSENNNNQESKRVNKKAVDSDVVVQEESVKKTSDDTKKQLFQRLWSEKDEIVILKEQKEHSFVLGLEYTVVDLVFKNLAQYLIYGVVFAKVIYSRIQKDIYISDSRQRIVSGHLMLAMNLPSMDATLTYKAEASELQRQLRQLQTQYDMLSGQASPLIQGRRHELRQHLMCLRIPI</sequence>
<evidence type="ECO:0000313" key="2">
    <source>
        <dbReference type="Proteomes" id="UP001060215"/>
    </source>
</evidence>
<gene>
    <name evidence="1" type="ORF">LOK49_LG01G02288</name>
</gene>
<dbReference type="EMBL" id="CM045758">
    <property type="protein sequence ID" value="KAI8029385.1"/>
    <property type="molecule type" value="Genomic_DNA"/>
</dbReference>
<comment type="caution">
    <text evidence="1">The sequence shown here is derived from an EMBL/GenBank/DDBJ whole genome shotgun (WGS) entry which is preliminary data.</text>
</comment>
<dbReference type="Proteomes" id="UP001060215">
    <property type="component" value="Chromosome 1"/>
</dbReference>